<keyword evidence="5 12" id="KW-0812">Transmembrane</keyword>
<evidence type="ECO:0000256" key="8">
    <source>
        <dbReference type="ARBA" id="ARBA00023065"/>
    </source>
</evidence>
<dbReference type="PANTHER" id="PTHR31382">
    <property type="entry name" value="NA(+)/H(+) ANTIPORTER"/>
    <property type="match status" value="1"/>
</dbReference>
<feature type="compositionally biased region" description="Polar residues" evidence="11">
    <location>
        <begin position="541"/>
        <end position="566"/>
    </location>
</feature>
<dbReference type="GO" id="GO:0036376">
    <property type="term" value="P:sodium ion export across plasma membrane"/>
    <property type="evidence" value="ECO:0007669"/>
    <property type="project" value="InterPro"/>
</dbReference>
<keyword evidence="7" id="KW-0915">Sodium</keyword>
<dbReference type="Pfam" id="PF08619">
    <property type="entry name" value="Nha1_C"/>
    <property type="match status" value="2"/>
</dbReference>
<keyword evidence="4" id="KW-0050">Antiport</keyword>
<feature type="transmembrane region" description="Helical" evidence="12">
    <location>
        <begin position="205"/>
        <end position="226"/>
    </location>
</feature>
<feature type="compositionally biased region" description="Low complexity" evidence="11">
    <location>
        <begin position="466"/>
        <end position="479"/>
    </location>
</feature>
<feature type="compositionally biased region" description="Basic and acidic residues" evidence="11">
    <location>
        <begin position="580"/>
        <end position="590"/>
    </location>
</feature>
<evidence type="ECO:0000259" key="14">
    <source>
        <dbReference type="Pfam" id="PF08619"/>
    </source>
</evidence>
<keyword evidence="10" id="KW-0739">Sodium transport</keyword>
<evidence type="ECO:0000256" key="6">
    <source>
        <dbReference type="ARBA" id="ARBA00022989"/>
    </source>
</evidence>
<proteinExistence type="inferred from homology"/>
<evidence type="ECO:0000256" key="11">
    <source>
        <dbReference type="SAM" id="MobiDB-lite"/>
    </source>
</evidence>
<accession>A0A6A5YWG6</accession>
<feature type="compositionally biased region" description="Basic and acidic residues" evidence="11">
    <location>
        <begin position="731"/>
        <end position="755"/>
    </location>
</feature>
<feature type="transmembrane region" description="Helical" evidence="12">
    <location>
        <begin position="412"/>
        <end position="437"/>
    </location>
</feature>
<evidence type="ECO:0000256" key="12">
    <source>
        <dbReference type="SAM" id="Phobius"/>
    </source>
</evidence>
<feature type="compositionally biased region" description="Basic and acidic residues" evidence="11">
    <location>
        <begin position="613"/>
        <end position="644"/>
    </location>
</feature>
<feature type="region of interest" description="Disordered" evidence="11">
    <location>
        <begin position="461"/>
        <end position="713"/>
    </location>
</feature>
<evidence type="ECO:0000259" key="13">
    <source>
        <dbReference type="Pfam" id="PF00999"/>
    </source>
</evidence>
<dbReference type="InterPro" id="IPR004712">
    <property type="entry name" value="Na+/H+_antiporter_fungi"/>
</dbReference>
<dbReference type="Proteomes" id="UP000799770">
    <property type="component" value="Unassembled WGS sequence"/>
</dbReference>
<dbReference type="GO" id="GO:0042391">
    <property type="term" value="P:regulation of membrane potential"/>
    <property type="evidence" value="ECO:0007669"/>
    <property type="project" value="InterPro"/>
</dbReference>
<name>A0A6A5YWG6_9PLEO</name>
<dbReference type="InterPro" id="IPR006153">
    <property type="entry name" value="Cation/H_exchanger_TM"/>
</dbReference>
<sequence length="1137" mass="126144">MAWEHLSITKPHLVYIILGGFTSLFMLCSSVIKERLYIGEATIATICGIIFGPHAADLINPLEWGNTDLITLEFSRIVLVVQCFAVGVELPRAYMEKHWKSVTLLLVPVMTFGWLMTSLFVWWMFGSHLNWLDSLTVAACVTATDPVLASSVVGKGKFAKRVPKHLRDLLSAESGCNDGMAFPFVYLALYLIRYRPDANKVAFHWFCYTILYECVFGAFYGVLVGYIARRLIRAAHEKDLIDRESFLVFYFVLALFCAGSGSLLGMDDLLVGFACGVGFSNDGWFLEKTEESHVSNVIDLLINLAFFVYFGTIIPWEQFNSPEILGITPWRLVVLGILVLFFRRIPIMLALKPIIPDIKTWREALFAGHFGPIGVGGIFVAILARAELETEETTPLAVLPEPGFEHLNIIELIWPITCFLVICSILVHGSSIAVFTLGKHINTLTISLSYTRADEEGPRWMERLPRIQSRSRSSMSLGRRPSESSIDEKPEKSGPSLLPVSLPAGFLRRQKEEEAASRASSAKPGARRRKWDYGRGPGGPVSQSAITPSRRNLTESEATSPMQDSDTLAVPSDESPESSLTKEKAGRRESEEEIYQEGDKTVIEDEEGNVLGIRDKQRGESPEDRRAGDNAEARRLMREKDVEHGVAQTEHGGELEEAPSKIMSAVKEGVEHPTNPARWKKGWDAVAGRRRGEATGEPSQPPRAARPPQKRGPALAYQFGNTIIVEDEDGEVLKKYDIPAPAKESRPGGMDRKSSVVEQGGRALQSLRRMGTYVGMPGPQTEAGPSGTADDARAEATRKKKQQEDEEDDRIRFTVTAGGRRMSKLEFIQQMSQMEPKTRAKFVENSDVPEGVKQDARQDAKDADRRGRAASHANIPPVVGEESEAQIQKTDSPGAEREHRKQGPSGLTLVDSDEEDIPFHPVRDHLASFSMGHSNKETAAQRRRRLADQATPRSPVQEEDSENEQDPTKEEETPAERRRRLAALQGSSSSPDRDRQHNTERSVSPSHAPKSRMDEGETEAERRRRLGALGIGNSSSPSDSESDEEETGDPMETGRGTNSQASYFPQPSSSQPVSPAPRTPGIRFAEQPRIPTKDERKAAEEEEERQKREGSGGESSRRIGFGKLRIGKAPKKEHFKG</sequence>
<keyword evidence="16" id="KW-1185">Reference proteome</keyword>
<evidence type="ECO:0000256" key="5">
    <source>
        <dbReference type="ARBA" id="ARBA00022692"/>
    </source>
</evidence>
<keyword evidence="8" id="KW-0406">Ion transport</keyword>
<keyword evidence="9 12" id="KW-0472">Membrane</keyword>
<feature type="transmembrane region" description="Helical" evidence="12">
    <location>
        <begin position="246"/>
        <end position="263"/>
    </location>
</feature>
<evidence type="ECO:0000313" key="16">
    <source>
        <dbReference type="Proteomes" id="UP000799770"/>
    </source>
</evidence>
<keyword evidence="6 12" id="KW-1133">Transmembrane helix</keyword>
<evidence type="ECO:0000256" key="4">
    <source>
        <dbReference type="ARBA" id="ARBA00022449"/>
    </source>
</evidence>
<evidence type="ECO:0000313" key="15">
    <source>
        <dbReference type="EMBL" id="KAF2111430.1"/>
    </source>
</evidence>
<feature type="transmembrane region" description="Helical" evidence="12">
    <location>
        <begin position="74"/>
        <end position="90"/>
    </location>
</feature>
<dbReference type="GO" id="GO:0030007">
    <property type="term" value="P:intracellular potassium ion homeostasis"/>
    <property type="evidence" value="ECO:0007669"/>
    <property type="project" value="TreeGrafter"/>
</dbReference>
<feature type="transmembrane region" description="Helical" evidence="12">
    <location>
        <begin position="36"/>
        <end position="54"/>
    </location>
</feature>
<feature type="compositionally biased region" description="Basic and acidic residues" evidence="11">
    <location>
        <begin position="917"/>
        <end position="926"/>
    </location>
</feature>
<comment type="subcellular location">
    <subcellularLocation>
        <location evidence="1">Membrane</location>
        <topology evidence="1">Multi-pass membrane protein</topology>
    </subcellularLocation>
</comment>
<protein>
    <submittedName>
        <fullName evidence="15">Sodium/hydrogen exchanger family-domain-containing protein</fullName>
    </submittedName>
</protein>
<feature type="transmembrane region" description="Helical" evidence="12">
    <location>
        <begin position="298"/>
        <end position="318"/>
    </location>
</feature>
<dbReference type="OrthoDB" id="2190219at2759"/>
<organism evidence="15 16">
    <name type="scientific">Lophiotrema nucula</name>
    <dbReference type="NCBI Taxonomy" id="690887"/>
    <lineage>
        <taxon>Eukaryota</taxon>
        <taxon>Fungi</taxon>
        <taxon>Dikarya</taxon>
        <taxon>Ascomycota</taxon>
        <taxon>Pezizomycotina</taxon>
        <taxon>Dothideomycetes</taxon>
        <taxon>Pleosporomycetidae</taxon>
        <taxon>Pleosporales</taxon>
        <taxon>Lophiotremataceae</taxon>
        <taxon>Lophiotrema</taxon>
    </lineage>
</organism>
<evidence type="ECO:0000256" key="7">
    <source>
        <dbReference type="ARBA" id="ARBA00023053"/>
    </source>
</evidence>
<feature type="compositionally biased region" description="Basic and acidic residues" evidence="11">
    <location>
        <begin position="991"/>
        <end position="1000"/>
    </location>
</feature>
<comment type="similarity">
    <text evidence="2">Belongs to the fungal Na(+)/H(+) exchanger family.</text>
</comment>
<evidence type="ECO:0000256" key="10">
    <source>
        <dbReference type="ARBA" id="ARBA00023201"/>
    </source>
</evidence>
<evidence type="ECO:0000256" key="2">
    <source>
        <dbReference type="ARBA" id="ARBA00005248"/>
    </source>
</evidence>
<gene>
    <name evidence="15" type="ORF">BDV96DRAFT_582148</name>
</gene>
<feature type="compositionally biased region" description="Low complexity" evidence="11">
    <location>
        <begin position="1059"/>
        <end position="1073"/>
    </location>
</feature>
<feature type="transmembrane region" description="Helical" evidence="12">
    <location>
        <begin position="102"/>
        <end position="125"/>
    </location>
</feature>
<feature type="compositionally biased region" description="Basic and acidic residues" evidence="11">
    <location>
        <begin position="1011"/>
        <end position="1022"/>
    </location>
</feature>
<feature type="region of interest" description="Disordered" evidence="11">
    <location>
        <begin position="730"/>
        <end position="1137"/>
    </location>
</feature>
<feature type="compositionally biased region" description="Acidic residues" evidence="11">
    <location>
        <begin position="1040"/>
        <end position="1049"/>
    </location>
</feature>
<dbReference type="GO" id="GO:0005886">
    <property type="term" value="C:plasma membrane"/>
    <property type="evidence" value="ECO:0007669"/>
    <property type="project" value="InterPro"/>
</dbReference>
<feature type="transmembrane region" description="Helical" evidence="12">
    <location>
        <begin position="364"/>
        <end position="384"/>
    </location>
</feature>
<dbReference type="Pfam" id="PF00999">
    <property type="entry name" value="Na_H_Exchanger"/>
    <property type="match status" value="1"/>
</dbReference>
<feature type="transmembrane region" description="Helical" evidence="12">
    <location>
        <begin position="12"/>
        <end position="29"/>
    </location>
</feature>
<feature type="compositionally biased region" description="Basic and acidic residues" evidence="11">
    <location>
        <begin position="1091"/>
        <end position="1117"/>
    </location>
</feature>
<dbReference type="EMBL" id="ML977334">
    <property type="protein sequence ID" value="KAF2111430.1"/>
    <property type="molecule type" value="Genomic_DNA"/>
</dbReference>
<feature type="domain" description="Alkali metal cation/H+ antiporter Nha1 C-terminal" evidence="14">
    <location>
        <begin position="992"/>
        <end position="1040"/>
    </location>
</feature>
<evidence type="ECO:0000256" key="1">
    <source>
        <dbReference type="ARBA" id="ARBA00004141"/>
    </source>
</evidence>
<dbReference type="GO" id="GO:0015385">
    <property type="term" value="F:sodium:proton antiporter activity"/>
    <property type="evidence" value="ECO:0007669"/>
    <property type="project" value="InterPro"/>
</dbReference>
<feature type="compositionally biased region" description="Basic and acidic residues" evidence="11">
    <location>
        <begin position="836"/>
        <end position="867"/>
    </location>
</feature>
<dbReference type="GO" id="GO:0120029">
    <property type="term" value="P:proton export across plasma membrane"/>
    <property type="evidence" value="ECO:0007669"/>
    <property type="project" value="InterPro"/>
</dbReference>
<feature type="compositionally biased region" description="Basic and acidic residues" evidence="11">
    <location>
        <begin position="480"/>
        <end position="492"/>
    </location>
</feature>
<keyword evidence="3" id="KW-0813">Transport</keyword>
<evidence type="ECO:0000256" key="9">
    <source>
        <dbReference type="ARBA" id="ARBA00023136"/>
    </source>
</evidence>
<dbReference type="AlphaFoldDB" id="A0A6A5YWG6"/>
<reference evidence="15" key="1">
    <citation type="journal article" date="2020" name="Stud. Mycol.">
        <title>101 Dothideomycetes genomes: a test case for predicting lifestyles and emergence of pathogens.</title>
        <authorList>
            <person name="Haridas S."/>
            <person name="Albert R."/>
            <person name="Binder M."/>
            <person name="Bloem J."/>
            <person name="Labutti K."/>
            <person name="Salamov A."/>
            <person name="Andreopoulos B."/>
            <person name="Baker S."/>
            <person name="Barry K."/>
            <person name="Bills G."/>
            <person name="Bluhm B."/>
            <person name="Cannon C."/>
            <person name="Castanera R."/>
            <person name="Culley D."/>
            <person name="Daum C."/>
            <person name="Ezra D."/>
            <person name="Gonzalez J."/>
            <person name="Henrissat B."/>
            <person name="Kuo A."/>
            <person name="Liang C."/>
            <person name="Lipzen A."/>
            <person name="Lutzoni F."/>
            <person name="Magnuson J."/>
            <person name="Mondo S."/>
            <person name="Nolan M."/>
            <person name="Ohm R."/>
            <person name="Pangilinan J."/>
            <person name="Park H.-J."/>
            <person name="Ramirez L."/>
            <person name="Alfaro M."/>
            <person name="Sun H."/>
            <person name="Tritt A."/>
            <person name="Yoshinaga Y."/>
            <person name="Zwiers L.-H."/>
            <person name="Turgeon B."/>
            <person name="Goodwin S."/>
            <person name="Spatafora J."/>
            <person name="Crous P."/>
            <person name="Grigoriev I."/>
        </authorList>
    </citation>
    <scope>NUCLEOTIDE SEQUENCE</scope>
    <source>
        <strain evidence="15">CBS 627.86</strain>
    </source>
</reference>
<feature type="transmembrane region" description="Helical" evidence="12">
    <location>
        <begin position="324"/>
        <end position="343"/>
    </location>
</feature>
<dbReference type="PANTHER" id="PTHR31382:SF4">
    <property type="entry name" value="NA(+)_H(+) ANTIPORTER"/>
    <property type="match status" value="1"/>
</dbReference>
<dbReference type="InterPro" id="IPR013928">
    <property type="entry name" value="Cation/H_antiporter_C"/>
</dbReference>
<feature type="domain" description="Alkali metal cation/H+ antiporter Nha1 C-terminal" evidence="14">
    <location>
        <begin position="460"/>
        <end position="989"/>
    </location>
</feature>
<feature type="compositionally biased region" description="Basic and acidic residues" evidence="11">
    <location>
        <begin position="966"/>
        <end position="976"/>
    </location>
</feature>
<evidence type="ECO:0000256" key="3">
    <source>
        <dbReference type="ARBA" id="ARBA00022448"/>
    </source>
</evidence>
<feature type="domain" description="Cation/H+ exchanger transmembrane" evidence="13">
    <location>
        <begin position="26"/>
        <end position="435"/>
    </location>
</feature>